<dbReference type="EMBL" id="AY616446">
    <property type="protein sequence ID" value="AAU85058.1"/>
    <property type="molecule type" value="Genomic_DNA"/>
</dbReference>
<dbReference type="KEGG" id="vg:3197304"/>
<name>Q5YA99_9CAUD</name>
<feature type="region of interest" description="Disordered" evidence="1">
    <location>
        <begin position="1"/>
        <end position="24"/>
    </location>
</feature>
<proteinExistence type="predicted"/>
<evidence type="ECO:0000256" key="1">
    <source>
        <dbReference type="SAM" id="MobiDB-lite"/>
    </source>
</evidence>
<reference evidence="2 3" key="1">
    <citation type="journal article" date="2004" name="Extremophiles">
        <title>The Genome of BCJA1, a Bacteriophage Active Against the Alkaliphilic Bacterium, Bacillus clarkii.</title>
        <authorList>
            <person name="Kropinski A.M."/>
            <person name="Hayward M."/>
            <person name="Agnew D."/>
            <person name="Jarrell K.F."/>
        </authorList>
    </citation>
    <scope>NUCLEOTIDE SEQUENCE [LARGE SCALE GENOMIC DNA]</scope>
</reference>
<dbReference type="Proteomes" id="UP000001585">
    <property type="component" value="Segment"/>
</dbReference>
<keyword evidence="3" id="KW-1185">Reference proteome</keyword>
<evidence type="ECO:0000313" key="2">
    <source>
        <dbReference type="EMBL" id="AAU85058.1"/>
    </source>
</evidence>
<evidence type="ECO:0000313" key="3">
    <source>
        <dbReference type="Proteomes" id="UP000001585"/>
    </source>
</evidence>
<protein>
    <submittedName>
        <fullName evidence="2">11</fullName>
    </submittedName>
</protein>
<feature type="compositionally biased region" description="Basic and acidic residues" evidence="1">
    <location>
        <begin position="1"/>
        <end position="11"/>
    </location>
</feature>
<organism evidence="2 3">
    <name type="scientific">Bacillus phage BCASJ1c</name>
    <dbReference type="NCBI Taxonomy" id="294382"/>
    <lineage>
        <taxon>Viruses</taxon>
        <taxon>Duplodnaviria</taxon>
        <taxon>Heunggongvirae</taxon>
        <taxon>Uroviricota</taxon>
        <taxon>Caudoviricetes</taxon>
        <taxon>Jarrellvirus</taxon>
        <taxon>Jarrellvirus BCAJ1</taxon>
    </lineage>
</organism>
<gene>
    <name evidence="2" type="primary">11</name>
</gene>
<accession>Q5YA99</accession>
<sequence>MNAQEARELSKARQPHAARKAEKDMKAVIKRLEHNIEESAGQGYFSTSVKVDPPDSWYRYRCSVKILDHFKELGFSAKQITTSEELIIGVNRQEK</sequence>
<dbReference type="RefSeq" id="YP_164389.1">
    <property type="nucleotide sequence ID" value="NC_006557.1"/>
</dbReference>